<dbReference type="InterPro" id="IPR050457">
    <property type="entry name" value="ZnFinger_BTB_dom_contain"/>
</dbReference>
<dbReference type="PANTHER" id="PTHR46105:SF26">
    <property type="entry name" value="ZINC FINGER AND BTB DOMAIN CONTAINING 34"/>
    <property type="match status" value="1"/>
</dbReference>
<dbReference type="FunFam" id="3.30.160.60:FF:000364">
    <property type="entry name" value="Zinc finger and BTB domain-containing protein 34"/>
    <property type="match status" value="1"/>
</dbReference>
<dbReference type="GO" id="GO:0008270">
    <property type="term" value="F:zinc ion binding"/>
    <property type="evidence" value="ECO:0007669"/>
    <property type="project" value="UniProtKB-KW"/>
</dbReference>
<evidence type="ECO:0000259" key="10">
    <source>
        <dbReference type="PROSITE" id="PS50157"/>
    </source>
</evidence>
<feature type="domain" description="C2H2-type" evidence="10">
    <location>
        <begin position="63"/>
        <end position="90"/>
    </location>
</feature>
<dbReference type="InterPro" id="IPR013087">
    <property type="entry name" value="Znf_C2H2_type"/>
</dbReference>
<proteinExistence type="predicted"/>
<feature type="domain" description="C2H2-type" evidence="10">
    <location>
        <begin position="91"/>
        <end position="118"/>
    </location>
</feature>
<evidence type="ECO:0000313" key="11">
    <source>
        <dbReference type="EMBL" id="KAJ8413777.1"/>
    </source>
</evidence>
<feature type="domain" description="C2H2-type" evidence="10">
    <location>
        <begin position="119"/>
        <end position="147"/>
    </location>
</feature>
<dbReference type="SMART" id="SM00355">
    <property type="entry name" value="ZnF_C2H2"/>
    <property type="match status" value="3"/>
</dbReference>
<dbReference type="FunFam" id="3.30.160.60:FF:000119">
    <property type="entry name" value="Zinc finger and BTB domain containing 37"/>
    <property type="match status" value="1"/>
</dbReference>
<dbReference type="Proteomes" id="UP001221898">
    <property type="component" value="Unassembled WGS sequence"/>
</dbReference>
<feature type="compositionally biased region" description="Basic and acidic residues" evidence="9">
    <location>
        <begin position="202"/>
        <end position="213"/>
    </location>
</feature>
<comment type="caution">
    <text evidence="11">The sequence shown here is derived from an EMBL/GenBank/DDBJ whole genome shotgun (WGS) entry which is preliminary data.</text>
</comment>
<dbReference type="GO" id="GO:0000978">
    <property type="term" value="F:RNA polymerase II cis-regulatory region sequence-specific DNA binding"/>
    <property type="evidence" value="ECO:0007669"/>
    <property type="project" value="TreeGrafter"/>
</dbReference>
<dbReference type="SUPFAM" id="SSF57667">
    <property type="entry name" value="beta-beta-alpha zinc fingers"/>
    <property type="match status" value="2"/>
</dbReference>
<evidence type="ECO:0000256" key="8">
    <source>
        <dbReference type="PROSITE-ProRule" id="PRU00042"/>
    </source>
</evidence>
<evidence type="ECO:0000256" key="4">
    <source>
        <dbReference type="ARBA" id="ARBA00022833"/>
    </source>
</evidence>
<organism evidence="11 12">
    <name type="scientific">Aldrovandia affinis</name>
    <dbReference type="NCBI Taxonomy" id="143900"/>
    <lineage>
        <taxon>Eukaryota</taxon>
        <taxon>Metazoa</taxon>
        <taxon>Chordata</taxon>
        <taxon>Craniata</taxon>
        <taxon>Vertebrata</taxon>
        <taxon>Euteleostomi</taxon>
        <taxon>Actinopterygii</taxon>
        <taxon>Neopterygii</taxon>
        <taxon>Teleostei</taxon>
        <taxon>Notacanthiformes</taxon>
        <taxon>Halosauridae</taxon>
        <taxon>Aldrovandia</taxon>
    </lineage>
</organism>
<dbReference type="FunFam" id="3.30.160.60:FF:000422">
    <property type="entry name" value="Zinc finger and BTB domain containing 37"/>
    <property type="match status" value="1"/>
</dbReference>
<feature type="region of interest" description="Disordered" evidence="9">
    <location>
        <begin position="140"/>
        <end position="213"/>
    </location>
</feature>
<dbReference type="PANTHER" id="PTHR46105">
    <property type="entry name" value="AGAP004733-PA"/>
    <property type="match status" value="1"/>
</dbReference>
<dbReference type="GO" id="GO:0000981">
    <property type="term" value="F:DNA-binding transcription factor activity, RNA polymerase II-specific"/>
    <property type="evidence" value="ECO:0007669"/>
    <property type="project" value="TreeGrafter"/>
</dbReference>
<gene>
    <name evidence="11" type="ORF">AAFF_G00063750</name>
</gene>
<keyword evidence="2" id="KW-0677">Repeat</keyword>
<dbReference type="AlphaFoldDB" id="A0AAD7T3L9"/>
<keyword evidence="6" id="KW-0238">DNA-binding</keyword>
<evidence type="ECO:0000256" key="6">
    <source>
        <dbReference type="ARBA" id="ARBA00023125"/>
    </source>
</evidence>
<name>A0AAD7T3L9_9TELE</name>
<evidence type="ECO:0000256" key="3">
    <source>
        <dbReference type="ARBA" id="ARBA00022771"/>
    </source>
</evidence>
<evidence type="ECO:0000313" key="12">
    <source>
        <dbReference type="Proteomes" id="UP001221898"/>
    </source>
</evidence>
<dbReference type="Gene3D" id="3.30.160.60">
    <property type="entry name" value="Classic Zinc Finger"/>
    <property type="match status" value="3"/>
</dbReference>
<accession>A0AAD7T3L9</accession>
<dbReference type="PROSITE" id="PS00028">
    <property type="entry name" value="ZINC_FINGER_C2H2_1"/>
    <property type="match status" value="3"/>
</dbReference>
<dbReference type="Pfam" id="PF13894">
    <property type="entry name" value="zf-C2H2_4"/>
    <property type="match status" value="1"/>
</dbReference>
<keyword evidence="4" id="KW-0862">Zinc</keyword>
<evidence type="ECO:0000256" key="1">
    <source>
        <dbReference type="ARBA" id="ARBA00022723"/>
    </source>
</evidence>
<dbReference type="InterPro" id="IPR036236">
    <property type="entry name" value="Znf_C2H2_sf"/>
</dbReference>
<reference evidence="11" key="1">
    <citation type="journal article" date="2023" name="Science">
        <title>Genome structures resolve the early diversification of teleost fishes.</title>
        <authorList>
            <person name="Parey E."/>
            <person name="Louis A."/>
            <person name="Montfort J."/>
            <person name="Bouchez O."/>
            <person name="Roques C."/>
            <person name="Iampietro C."/>
            <person name="Lluch J."/>
            <person name="Castinel A."/>
            <person name="Donnadieu C."/>
            <person name="Desvignes T."/>
            <person name="Floi Bucao C."/>
            <person name="Jouanno E."/>
            <person name="Wen M."/>
            <person name="Mejri S."/>
            <person name="Dirks R."/>
            <person name="Jansen H."/>
            <person name="Henkel C."/>
            <person name="Chen W.J."/>
            <person name="Zahm M."/>
            <person name="Cabau C."/>
            <person name="Klopp C."/>
            <person name="Thompson A.W."/>
            <person name="Robinson-Rechavi M."/>
            <person name="Braasch I."/>
            <person name="Lecointre G."/>
            <person name="Bobe J."/>
            <person name="Postlethwait J.H."/>
            <person name="Berthelot C."/>
            <person name="Roest Crollius H."/>
            <person name="Guiguen Y."/>
        </authorList>
    </citation>
    <scope>NUCLEOTIDE SEQUENCE</scope>
    <source>
        <strain evidence="11">NC1722</strain>
    </source>
</reference>
<dbReference type="Pfam" id="PF00096">
    <property type="entry name" value="zf-C2H2"/>
    <property type="match status" value="2"/>
</dbReference>
<keyword evidence="12" id="KW-1185">Reference proteome</keyword>
<keyword evidence="3 8" id="KW-0863">Zinc-finger</keyword>
<keyword evidence="7" id="KW-0804">Transcription</keyword>
<evidence type="ECO:0000256" key="7">
    <source>
        <dbReference type="ARBA" id="ARBA00023163"/>
    </source>
</evidence>
<keyword evidence="5" id="KW-0805">Transcription regulation</keyword>
<protein>
    <recommendedName>
        <fullName evidence="10">C2H2-type domain-containing protein</fullName>
    </recommendedName>
</protein>
<dbReference type="PROSITE" id="PS50157">
    <property type="entry name" value="ZINC_FINGER_C2H2_2"/>
    <property type="match status" value="3"/>
</dbReference>
<evidence type="ECO:0000256" key="5">
    <source>
        <dbReference type="ARBA" id="ARBA00023015"/>
    </source>
</evidence>
<sequence length="213" mass="23169">MLSGFRGGRGRLKRPVAMPTEALSHVKDGEPAAGGGGGVAGGFENDVRERSLRGQWYPYNERLICIYCGKSFNQKGSLDRHMRLHMGITPFVCKFCGKKYTRKDQLEYHIRGHTDNKPFHCQICGKCFPFQGTLNQHLRKKHMGATDGGSSHADSPERAEGPGAPRDPEDSSLASDGGAAFGAPYAEEAPSQDNGQESARGSPEEAHASRCDF</sequence>
<evidence type="ECO:0000256" key="2">
    <source>
        <dbReference type="ARBA" id="ARBA00022737"/>
    </source>
</evidence>
<dbReference type="EMBL" id="JAINUG010000014">
    <property type="protein sequence ID" value="KAJ8413777.1"/>
    <property type="molecule type" value="Genomic_DNA"/>
</dbReference>
<keyword evidence="1" id="KW-0479">Metal-binding</keyword>
<evidence type="ECO:0000256" key="9">
    <source>
        <dbReference type="SAM" id="MobiDB-lite"/>
    </source>
</evidence>